<accession>A0A0F9HKL0</accession>
<dbReference type="InterPro" id="IPR013785">
    <property type="entry name" value="Aldolase_TIM"/>
</dbReference>
<dbReference type="InterPro" id="IPR058240">
    <property type="entry name" value="rSAM_sf"/>
</dbReference>
<dbReference type="InterPro" id="IPR023867">
    <property type="entry name" value="Sulphatase_maturase_rSAM"/>
</dbReference>
<feature type="non-terminal residue" evidence="3">
    <location>
        <position position="1"/>
    </location>
</feature>
<comment type="cofactor">
    <cofactor evidence="1">
        <name>[4Fe-4S] cluster</name>
        <dbReference type="ChEBI" id="CHEBI:49883"/>
    </cofactor>
</comment>
<dbReference type="NCBIfam" id="TIGR04085">
    <property type="entry name" value="rSAM_more_4Fe4S"/>
    <property type="match status" value="1"/>
</dbReference>
<dbReference type="EMBL" id="LAZR01014802">
    <property type="protein sequence ID" value="KKM15886.1"/>
    <property type="molecule type" value="Genomic_DNA"/>
</dbReference>
<name>A0A0F9HKL0_9ZZZZ</name>
<gene>
    <name evidence="3" type="ORF">LCGC14_1691500</name>
</gene>
<reference evidence="3" key="1">
    <citation type="journal article" date="2015" name="Nature">
        <title>Complex archaea that bridge the gap between prokaryotes and eukaryotes.</title>
        <authorList>
            <person name="Spang A."/>
            <person name="Saw J.H."/>
            <person name="Jorgensen S.L."/>
            <person name="Zaremba-Niedzwiedzka K."/>
            <person name="Martijn J."/>
            <person name="Lind A.E."/>
            <person name="van Eijk R."/>
            <person name="Schleper C."/>
            <person name="Guy L."/>
            <person name="Ettema T.J."/>
        </authorList>
    </citation>
    <scope>NUCLEOTIDE SEQUENCE</scope>
</reference>
<organism evidence="3">
    <name type="scientific">marine sediment metagenome</name>
    <dbReference type="NCBI Taxonomy" id="412755"/>
    <lineage>
        <taxon>unclassified sequences</taxon>
        <taxon>metagenomes</taxon>
        <taxon>ecological metagenomes</taxon>
    </lineage>
</organism>
<protein>
    <recommendedName>
        <fullName evidence="2">4Fe4S-binding SPASM domain-containing protein</fullName>
    </recommendedName>
</protein>
<dbReference type="PANTHER" id="PTHR43273">
    <property type="entry name" value="ANAEROBIC SULFATASE-MATURATING ENZYME HOMOLOG ASLB-RELATED"/>
    <property type="match status" value="1"/>
</dbReference>
<dbReference type="GO" id="GO:0016491">
    <property type="term" value="F:oxidoreductase activity"/>
    <property type="evidence" value="ECO:0007669"/>
    <property type="project" value="InterPro"/>
</dbReference>
<dbReference type="Pfam" id="PF13186">
    <property type="entry name" value="SPASM"/>
    <property type="match status" value="1"/>
</dbReference>
<evidence type="ECO:0000259" key="2">
    <source>
        <dbReference type="Pfam" id="PF13186"/>
    </source>
</evidence>
<evidence type="ECO:0000313" key="3">
    <source>
        <dbReference type="EMBL" id="KKM15886.1"/>
    </source>
</evidence>
<proteinExistence type="predicted"/>
<evidence type="ECO:0000256" key="1">
    <source>
        <dbReference type="ARBA" id="ARBA00001966"/>
    </source>
</evidence>
<sequence>LNKKQFKEINQTLVSILENDFINKNINVRIGHPVNFLFLLNKQNLCNLDEHHYCRGGLDAPLILPNGEVIMCPAWKNLEKFYAGSIYNQSFKDIWYSENFQLFRFFINKNYRNLKEPCASCKYLNECRGKCVAQRILNQKVRTMKLDLKELLYSAPDPKCFKNILEGNS</sequence>
<dbReference type="Gene3D" id="3.20.20.70">
    <property type="entry name" value="Aldolase class I"/>
    <property type="match status" value="1"/>
</dbReference>
<dbReference type="InterPro" id="IPR023885">
    <property type="entry name" value="4Fe4S-binding_SPASM_dom"/>
</dbReference>
<comment type="caution">
    <text evidence="3">The sequence shown here is derived from an EMBL/GenBank/DDBJ whole genome shotgun (WGS) entry which is preliminary data.</text>
</comment>
<dbReference type="SUPFAM" id="SSF102114">
    <property type="entry name" value="Radical SAM enzymes"/>
    <property type="match status" value="1"/>
</dbReference>
<dbReference type="AlphaFoldDB" id="A0A0F9HKL0"/>
<dbReference type="PANTHER" id="PTHR43273:SF3">
    <property type="entry name" value="ANAEROBIC SULFATASE-MATURATING ENZYME HOMOLOG ASLB-RELATED"/>
    <property type="match status" value="1"/>
</dbReference>
<feature type="domain" description="4Fe4S-binding SPASM" evidence="2">
    <location>
        <begin position="54"/>
        <end position="122"/>
    </location>
</feature>